<dbReference type="Proteomes" id="UP000278085">
    <property type="component" value="Unassembled WGS sequence"/>
</dbReference>
<keyword evidence="2" id="KW-0902">Two-component regulatory system</keyword>
<dbReference type="SMART" id="SM00448">
    <property type="entry name" value="REC"/>
    <property type="match status" value="1"/>
</dbReference>
<dbReference type="GO" id="GO:0032993">
    <property type="term" value="C:protein-DNA complex"/>
    <property type="evidence" value="ECO:0007669"/>
    <property type="project" value="TreeGrafter"/>
</dbReference>
<evidence type="ECO:0000256" key="5">
    <source>
        <dbReference type="ARBA" id="ARBA00023163"/>
    </source>
</evidence>
<dbReference type="CDD" id="cd19920">
    <property type="entry name" value="REC_PA4781-like"/>
    <property type="match status" value="1"/>
</dbReference>
<evidence type="ECO:0000259" key="8">
    <source>
        <dbReference type="PROSITE" id="PS50110"/>
    </source>
</evidence>
<keyword evidence="5" id="KW-0804">Transcription</keyword>
<dbReference type="SUPFAM" id="SSF52172">
    <property type="entry name" value="CheY-like"/>
    <property type="match status" value="1"/>
</dbReference>
<dbReference type="InterPro" id="IPR039420">
    <property type="entry name" value="WalR-like"/>
</dbReference>
<dbReference type="InterPro" id="IPR011006">
    <property type="entry name" value="CheY-like_superfamily"/>
</dbReference>
<protein>
    <submittedName>
        <fullName evidence="9">Response regulator transcription factor</fullName>
    </submittedName>
</protein>
<dbReference type="SUPFAM" id="SSF46689">
    <property type="entry name" value="Homeodomain-like"/>
    <property type="match status" value="2"/>
</dbReference>
<dbReference type="Gene3D" id="3.40.50.2300">
    <property type="match status" value="1"/>
</dbReference>
<dbReference type="InterPro" id="IPR018062">
    <property type="entry name" value="HTH_AraC-typ_CS"/>
</dbReference>
<dbReference type="PROSITE" id="PS50110">
    <property type="entry name" value="RESPONSE_REGULATORY"/>
    <property type="match status" value="1"/>
</dbReference>
<dbReference type="PANTHER" id="PTHR48111:SF1">
    <property type="entry name" value="TWO-COMPONENT RESPONSE REGULATOR ORR33"/>
    <property type="match status" value="1"/>
</dbReference>
<keyword evidence="4" id="KW-0238">DNA-binding</keyword>
<name>A0A430HIC5_9BURK</name>
<dbReference type="InterPro" id="IPR020449">
    <property type="entry name" value="Tscrpt_reg_AraC-type_HTH"/>
</dbReference>
<dbReference type="PRINTS" id="PR00032">
    <property type="entry name" value="HTHARAC"/>
</dbReference>
<sequence length="257" mass="28278">MTTSPAPRARILIVDDSPFEQRLLADLLAERDYLISSAYNGRQGYEVAASAHPDLILLDVRMPYMDGYAACRLLKANPDTQDIPVIFVSGADAEEERVFGLSVGAVDFVTKPFSGPELAARIQVHLSLMRRAAAPAPAGRNDDAEPDMVLVNAARRLIDEDLANVPSLDEIAERVGTYREKLSLLFRERMGTTVFAYIRDQRLERGARLLRDTDIDVQGIALMVGFNNAGNFATAFRERVGVPPSAYRKASLDGNSH</sequence>
<proteinExistence type="predicted"/>
<evidence type="ECO:0000256" key="3">
    <source>
        <dbReference type="ARBA" id="ARBA00023015"/>
    </source>
</evidence>
<dbReference type="PROSITE" id="PS00041">
    <property type="entry name" value="HTH_ARAC_FAMILY_1"/>
    <property type="match status" value="1"/>
</dbReference>
<dbReference type="GO" id="GO:0005829">
    <property type="term" value="C:cytosol"/>
    <property type="evidence" value="ECO:0007669"/>
    <property type="project" value="TreeGrafter"/>
</dbReference>
<evidence type="ECO:0000259" key="7">
    <source>
        <dbReference type="PROSITE" id="PS01124"/>
    </source>
</evidence>
<reference evidence="9 10" key="1">
    <citation type="submission" date="2018-12" db="EMBL/GenBank/DDBJ databases">
        <authorList>
            <person name="Yang E."/>
        </authorList>
    </citation>
    <scope>NUCLEOTIDE SEQUENCE [LARGE SCALE GENOMIC DNA]</scope>
    <source>
        <strain evidence="9 10">SOD</strain>
    </source>
</reference>
<dbReference type="InterPro" id="IPR009057">
    <property type="entry name" value="Homeodomain-like_sf"/>
</dbReference>
<accession>A0A430HIC5</accession>
<dbReference type="InterPro" id="IPR001789">
    <property type="entry name" value="Sig_transdc_resp-reg_receiver"/>
</dbReference>
<dbReference type="GO" id="GO:0003700">
    <property type="term" value="F:DNA-binding transcription factor activity"/>
    <property type="evidence" value="ECO:0007669"/>
    <property type="project" value="InterPro"/>
</dbReference>
<dbReference type="GO" id="GO:0000976">
    <property type="term" value="F:transcription cis-regulatory region binding"/>
    <property type="evidence" value="ECO:0007669"/>
    <property type="project" value="TreeGrafter"/>
</dbReference>
<keyword evidence="1 6" id="KW-0597">Phosphoprotein</keyword>
<evidence type="ECO:0000313" key="9">
    <source>
        <dbReference type="EMBL" id="RSZ57266.1"/>
    </source>
</evidence>
<evidence type="ECO:0000313" key="10">
    <source>
        <dbReference type="Proteomes" id="UP000278085"/>
    </source>
</evidence>
<evidence type="ECO:0000256" key="4">
    <source>
        <dbReference type="ARBA" id="ARBA00023125"/>
    </source>
</evidence>
<organism evidence="9 10">
    <name type="scientific">Massilia atriviolacea</name>
    <dbReference type="NCBI Taxonomy" id="2495579"/>
    <lineage>
        <taxon>Bacteria</taxon>
        <taxon>Pseudomonadati</taxon>
        <taxon>Pseudomonadota</taxon>
        <taxon>Betaproteobacteria</taxon>
        <taxon>Burkholderiales</taxon>
        <taxon>Oxalobacteraceae</taxon>
        <taxon>Telluria group</taxon>
        <taxon>Massilia</taxon>
    </lineage>
</organism>
<dbReference type="OrthoDB" id="8874570at2"/>
<keyword evidence="10" id="KW-1185">Reference proteome</keyword>
<evidence type="ECO:0000256" key="1">
    <source>
        <dbReference type="ARBA" id="ARBA00022553"/>
    </source>
</evidence>
<keyword evidence="3" id="KW-0805">Transcription regulation</keyword>
<feature type="modified residue" description="4-aspartylphosphate" evidence="6">
    <location>
        <position position="59"/>
    </location>
</feature>
<dbReference type="PANTHER" id="PTHR48111">
    <property type="entry name" value="REGULATOR OF RPOS"/>
    <property type="match status" value="1"/>
</dbReference>
<dbReference type="Pfam" id="PF12833">
    <property type="entry name" value="HTH_18"/>
    <property type="match status" value="1"/>
</dbReference>
<dbReference type="Pfam" id="PF00072">
    <property type="entry name" value="Response_reg"/>
    <property type="match status" value="1"/>
</dbReference>
<dbReference type="GO" id="GO:0000156">
    <property type="term" value="F:phosphorelay response regulator activity"/>
    <property type="evidence" value="ECO:0007669"/>
    <property type="project" value="TreeGrafter"/>
</dbReference>
<feature type="domain" description="Response regulatory" evidence="8">
    <location>
        <begin position="10"/>
        <end position="126"/>
    </location>
</feature>
<gene>
    <name evidence="9" type="ORF">EJB06_19060</name>
</gene>
<evidence type="ECO:0000256" key="6">
    <source>
        <dbReference type="PROSITE-ProRule" id="PRU00169"/>
    </source>
</evidence>
<dbReference type="InterPro" id="IPR018060">
    <property type="entry name" value="HTH_AraC"/>
</dbReference>
<evidence type="ECO:0000256" key="2">
    <source>
        <dbReference type="ARBA" id="ARBA00023012"/>
    </source>
</evidence>
<dbReference type="Gene3D" id="1.10.10.60">
    <property type="entry name" value="Homeodomain-like"/>
    <property type="match status" value="2"/>
</dbReference>
<dbReference type="EMBL" id="RXLQ01000010">
    <property type="protein sequence ID" value="RSZ57266.1"/>
    <property type="molecule type" value="Genomic_DNA"/>
</dbReference>
<dbReference type="SMART" id="SM00342">
    <property type="entry name" value="HTH_ARAC"/>
    <property type="match status" value="1"/>
</dbReference>
<feature type="domain" description="HTH araC/xylS-type" evidence="7">
    <location>
        <begin position="152"/>
        <end position="250"/>
    </location>
</feature>
<comment type="caution">
    <text evidence="9">The sequence shown here is derived from an EMBL/GenBank/DDBJ whole genome shotgun (WGS) entry which is preliminary data.</text>
</comment>
<dbReference type="AlphaFoldDB" id="A0A430HIC5"/>
<dbReference type="PROSITE" id="PS01124">
    <property type="entry name" value="HTH_ARAC_FAMILY_2"/>
    <property type="match status" value="1"/>
</dbReference>